<proteinExistence type="predicted"/>
<dbReference type="RefSeq" id="WP_237395298.1">
    <property type="nucleotide sequence ID" value="NZ_AP024276.1"/>
</dbReference>
<comment type="caution">
    <text evidence="1">The sequence shown here is derived from an EMBL/GenBank/DDBJ whole genome shotgun (WGS) entry which is preliminary data.</text>
</comment>
<gene>
    <name evidence="1" type="ORF">ABID50_000242</name>
</gene>
<protein>
    <recommendedName>
        <fullName evidence="3">Capsid protein</fullName>
    </recommendedName>
</protein>
<sequence length="136" mass="15692">MDFQERLGDVIDNVIQENELDIPLFNDLNNEEESISLYSLPGGKVFRAYYDGIKEKRLNFEIQGKSKDRERILSIVDKLSKVLEELTDVESSDGSFEFSSLSISSEPYYQASDTSGYFYFRLTFQVDLTIYPKKGN</sequence>
<dbReference type="EMBL" id="JBEPLX010000002">
    <property type="protein sequence ID" value="MET3533092.1"/>
    <property type="molecule type" value="Genomic_DNA"/>
</dbReference>
<reference evidence="1 2" key="1">
    <citation type="submission" date="2024-06" db="EMBL/GenBank/DDBJ databases">
        <title>Genomic Encyclopedia of Type Strains, Phase IV (KMG-IV): sequencing the most valuable type-strain genomes for metagenomic binning, comparative biology and taxonomic classification.</title>
        <authorList>
            <person name="Goeker M."/>
        </authorList>
    </citation>
    <scope>NUCLEOTIDE SEQUENCE [LARGE SCALE GENOMIC DNA]</scope>
    <source>
        <strain evidence="1 2">DSM 29126</strain>
    </source>
</reference>
<name>A0ABV2ERG3_9STRE</name>
<dbReference type="GeneID" id="78827704"/>
<accession>A0ABV2ERG3</accession>
<dbReference type="Proteomes" id="UP001549134">
    <property type="component" value="Unassembled WGS sequence"/>
</dbReference>
<organism evidence="1 2">
    <name type="scientific">Streptococcus parasuis</name>
    <dbReference type="NCBI Taxonomy" id="1501662"/>
    <lineage>
        <taxon>Bacteria</taxon>
        <taxon>Bacillati</taxon>
        <taxon>Bacillota</taxon>
        <taxon>Bacilli</taxon>
        <taxon>Lactobacillales</taxon>
        <taxon>Streptococcaceae</taxon>
        <taxon>Streptococcus</taxon>
    </lineage>
</organism>
<keyword evidence="2" id="KW-1185">Reference proteome</keyword>
<evidence type="ECO:0000313" key="1">
    <source>
        <dbReference type="EMBL" id="MET3533092.1"/>
    </source>
</evidence>
<evidence type="ECO:0000313" key="2">
    <source>
        <dbReference type="Proteomes" id="UP001549134"/>
    </source>
</evidence>
<evidence type="ECO:0008006" key="3">
    <source>
        <dbReference type="Google" id="ProtNLM"/>
    </source>
</evidence>